<evidence type="ECO:0000313" key="2">
    <source>
        <dbReference type="Proteomes" id="UP000591131"/>
    </source>
</evidence>
<name>A0A7J6MXZ4_PERCH</name>
<accession>A0A7J6MXZ4</accession>
<protein>
    <submittedName>
        <fullName evidence="1">Uncharacterized protein</fullName>
    </submittedName>
</protein>
<dbReference type="Proteomes" id="UP000591131">
    <property type="component" value="Unassembled WGS sequence"/>
</dbReference>
<evidence type="ECO:0000313" key="1">
    <source>
        <dbReference type="EMBL" id="KAF4676509.1"/>
    </source>
</evidence>
<reference evidence="1 2" key="1">
    <citation type="submission" date="2020-04" db="EMBL/GenBank/DDBJ databases">
        <title>Perkinsus chesapeaki whole genome sequence.</title>
        <authorList>
            <person name="Bogema D.R."/>
        </authorList>
    </citation>
    <scope>NUCLEOTIDE SEQUENCE [LARGE SCALE GENOMIC DNA]</scope>
    <source>
        <strain evidence="1">ATCC PRA-425</strain>
    </source>
</reference>
<keyword evidence="2" id="KW-1185">Reference proteome</keyword>
<dbReference type="AlphaFoldDB" id="A0A7J6MXZ4"/>
<dbReference type="OrthoDB" id="10547802at2759"/>
<dbReference type="EMBL" id="JAAPAO010000033">
    <property type="protein sequence ID" value="KAF4676509.1"/>
    <property type="molecule type" value="Genomic_DNA"/>
</dbReference>
<proteinExistence type="predicted"/>
<organism evidence="1 2">
    <name type="scientific">Perkinsus chesapeaki</name>
    <name type="common">Clam parasite</name>
    <name type="synonym">Perkinsus andrewsi</name>
    <dbReference type="NCBI Taxonomy" id="330153"/>
    <lineage>
        <taxon>Eukaryota</taxon>
        <taxon>Sar</taxon>
        <taxon>Alveolata</taxon>
        <taxon>Perkinsozoa</taxon>
        <taxon>Perkinsea</taxon>
        <taxon>Perkinsida</taxon>
        <taxon>Perkinsidae</taxon>
        <taxon>Perkinsus</taxon>
    </lineage>
</organism>
<comment type="caution">
    <text evidence="1">The sequence shown here is derived from an EMBL/GenBank/DDBJ whole genome shotgun (WGS) entry which is preliminary data.</text>
</comment>
<gene>
    <name evidence="1" type="ORF">FOL47_005945</name>
</gene>
<sequence>MVATRRRSSTAAGRKYVKEPCPRCGKLIAKPQMKNHLRGGNCLPAGTSDMDREPTSPILSLPSPVVISDEVVKAEAVVSPTSTTSGSTVIVIPDSPSESGTVVLSGDEMVQSGGSATGSESQGSTVVQADDEGVSMTFPYGLDIDYFLVPVDYSVLEKVSESWHLTGVSHEPDGLDPSFITVADSPYMLFVENTLDRDAFCDYLRHRYCISMVPNAFPGTVIGGAFRLSGWLLSEALQAVYQGPLLLGLYGQKCPLTSLYISTFDSMLVPCGTFSVRAYDLGRTGLCNDICLFTSSICSSRSFLYDLGGVDSGSIRFKTDIDIPGIDNDAVEAFVLFYPRLWHSIRSTNHALRWNVPKKLASYRNLVRQLEVMFNSFDSRLSRDPTYLGGYRCELRIRVKTPGVLTLSTLAHVVESGNRCSLGRYDHVTLHPVEAREYVNRVRSTLRILQRGGSTSGVSSMPVTQQQALLAIYVMVLVGGNVPKDVHKKKKAAASCFEQYMAAYQGSTSRH</sequence>